<keyword evidence="3" id="KW-1185">Reference proteome</keyword>
<organism evidence="2 3">
    <name type="scientific">Trichostrongylus colubriformis</name>
    <name type="common">Black scour worm</name>
    <dbReference type="NCBI Taxonomy" id="6319"/>
    <lineage>
        <taxon>Eukaryota</taxon>
        <taxon>Metazoa</taxon>
        <taxon>Ecdysozoa</taxon>
        <taxon>Nematoda</taxon>
        <taxon>Chromadorea</taxon>
        <taxon>Rhabditida</taxon>
        <taxon>Rhabditina</taxon>
        <taxon>Rhabditomorpha</taxon>
        <taxon>Strongyloidea</taxon>
        <taxon>Trichostrongylidae</taxon>
        <taxon>Trichostrongylus</taxon>
    </lineage>
</organism>
<feature type="compositionally biased region" description="Basic and acidic residues" evidence="1">
    <location>
        <begin position="114"/>
        <end position="143"/>
    </location>
</feature>
<reference evidence="2 3" key="1">
    <citation type="submission" date="2019-10" db="EMBL/GenBank/DDBJ databases">
        <title>Assembly and Annotation for the nematode Trichostrongylus colubriformis.</title>
        <authorList>
            <person name="Martin J."/>
        </authorList>
    </citation>
    <scope>NUCLEOTIDE SEQUENCE [LARGE SCALE GENOMIC DNA]</scope>
    <source>
        <strain evidence="2">G859</strain>
        <tissue evidence="2">Whole worm</tissue>
    </source>
</reference>
<name>A0AAN8F9T7_TRICO</name>
<dbReference type="EMBL" id="WIXE01015938">
    <property type="protein sequence ID" value="KAK5973070.1"/>
    <property type="molecule type" value="Genomic_DNA"/>
</dbReference>
<feature type="region of interest" description="Disordered" evidence="1">
    <location>
        <begin position="114"/>
        <end position="152"/>
    </location>
</feature>
<dbReference type="Proteomes" id="UP001331761">
    <property type="component" value="Unassembled WGS sequence"/>
</dbReference>
<proteinExistence type="predicted"/>
<sequence>MNKQAQENMISVIRKFLSSAPPSCDVEISVKYNLSKDTISQPKASIIRMNTGATTEQARAVTPRRTSSLSMIPRKLRSEERVALKDAIPILTPEKKTESSTTYEALPNAIKTDKEEVNVSAEPLRKKEKESERNTGKNGKSTDVETDEVSTSELFPVKKALRYNKNSGKYDDISY</sequence>
<gene>
    <name evidence="2" type="ORF">GCK32_001980</name>
</gene>
<evidence type="ECO:0000313" key="3">
    <source>
        <dbReference type="Proteomes" id="UP001331761"/>
    </source>
</evidence>
<dbReference type="AlphaFoldDB" id="A0AAN8F9T7"/>
<protein>
    <submittedName>
        <fullName evidence="2">Uncharacterized protein</fullName>
    </submittedName>
</protein>
<accession>A0AAN8F9T7</accession>
<comment type="caution">
    <text evidence="2">The sequence shown here is derived from an EMBL/GenBank/DDBJ whole genome shotgun (WGS) entry which is preliminary data.</text>
</comment>
<evidence type="ECO:0000313" key="2">
    <source>
        <dbReference type="EMBL" id="KAK5973070.1"/>
    </source>
</evidence>
<evidence type="ECO:0000256" key="1">
    <source>
        <dbReference type="SAM" id="MobiDB-lite"/>
    </source>
</evidence>